<organism evidence="1">
    <name type="scientific">bioreactor metagenome</name>
    <dbReference type="NCBI Taxonomy" id="1076179"/>
    <lineage>
        <taxon>unclassified sequences</taxon>
        <taxon>metagenomes</taxon>
        <taxon>ecological metagenomes</taxon>
    </lineage>
</organism>
<name>A0A644YRV0_9ZZZZ</name>
<gene>
    <name evidence="1" type="ORF">SDC9_77580</name>
</gene>
<dbReference type="AlphaFoldDB" id="A0A644YRV0"/>
<sequence length="107" mass="11078">MLVCASVTKDGLHSVGICAIIAAVNRCAERKGGYYEITGFFKTHPGGGPSGFHLCTPGRPEYLRAGGRGAGGVSGNDLYIEQSGVRLRKGAKRNASLSDALSAKVPV</sequence>
<protein>
    <submittedName>
        <fullName evidence="1">Uncharacterized protein</fullName>
    </submittedName>
</protein>
<dbReference type="EMBL" id="VSSQ01005959">
    <property type="protein sequence ID" value="MPM31027.1"/>
    <property type="molecule type" value="Genomic_DNA"/>
</dbReference>
<reference evidence="1" key="1">
    <citation type="submission" date="2019-08" db="EMBL/GenBank/DDBJ databases">
        <authorList>
            <person name="Kucharzyk K."/>
            <person name="Murdoch R.W."/>
            <person name="Higgins S."/>
            <person name="Loffler F."/>
        </authorList>
    </citation>
    <scope>NUCLEOTIDE SEQUENCE</scope>
</reference>
<accession>A0A644YRV0</accession>
<comment type="caution">
    <text evidence="1">The sequence shown here is derived from an EMBL/GenBank/DDBJ whole genome shotgun (WGS) entry which is preliminary data.</text>
</comment>
<evidence type="ECO:0000313" key="1">
    <source>
        <dbReference type="EMBL" id="MPM31027.1"/>
    </source>
</evidence>
<proteinExistence type="predicted"/>